<sequence length="350" mass="36679">MARIRTIKPEAFESEDLASVDVTAMVTFFGLLTQADDAGRFRDHPAIIAGRLWALRADHTPANVAIDLEQLASAGLICRYAGCDGNDYLHVVTWEKHQKIDRPSASRRPRCPVHQSHQKCGGCCQESCPAAEQTDTARPAGPDVAQTVSTHPRRALESQESSASGAPDTASEAVVSGGTVRVISEGHLVRAVSEPPGEPAGQAAFNDGSTNTREGLLPGSRILDPGSFPKGGDTPATPTAAPVTSTKALVAEYVRDCAHRPPKDVVALVGRQVKGLLNEGFDPDVIRAALGQLRMKGLHATVLPSLVNEALNASRSPSAVGASGGGPWATSSYMPYIDPAAEPSGFGGRL</sequence>
<reference evidence="2 3" key="1">
    <citation type="submission" date="2024-09" db="EMBL/GenBank/DDBJ databases">
        <authorList>
            <person name="Sun Q."/>
            <person name="Mori K."/>
        </authorList>
    </citation>
    <scope>NUCLEOTIDE SEQUENCE [LARGE SCALE GENOMIC DNA]</scope>
    <source>
        <strain evidence="2 3">JCM 4414</strain>
    </source>
</reference>
<keyword evidence="3" id="KW-1185">Reference proteome</keyword>
<dbReference type="RefSeq" id="WP_345484642.1">
    <property type="nucleotide sequence ID" value="NZ_BAAAWU010000001.1"/>
</dbReference>
<evidence type="ECO:0000313" key="3">
    <source>
        <dbReference type="Proteomes" id="UP001589716"/>
    </source>
</evidence>
<evidence type="ECO:0000256" key="1">
    <source>
        <dbReference type="SAM" id="MobiDB-lite"/>
    </source>
</evidence>
<feature type="region of interest" description="Disordered" evidence="1">
    <location>
        <begin position="100"/>
        <end position="121"/>
    </location>
</feature>
<evidence type="ECO:0008006" key="4">
    <source>
        <dbReference type="Google" id="ProtNLM"/>
    </source>
</evidence>
<dbReference type="Proteomes" id="UP001589716">
    <property type="component" value="Unassembled WGS sequence"/>
</dbReference>
<dbReference type="EMBL" id="JBHMCT010000013">
    <property type="protein sequence ID" value="MFB9556911.1"/>
    <property type="molecule type" value="Genomic_DNA"/>
</dbReference>
<protein>
    <recommendedName>
        <fullName evidence="4">DUF4373 domain-containing protein</fullName>
    </recommendedName>
</protein>
<feature type="region of interest" description="Disordered" evidence="1">
    <location>
        <begin position="191"/>
        <end position="242"/>
    </location>
</feature>
<name>A0ABV5QTN9_9ACTN</name>
<proteinExistence type="predicted"/>
<gene>
    <name evidence="2" type="ORF">ACFFTP_22300</name>
</gene>
<comment type="caution">
    <text evidence="2">The sequence shown here is derived from an EMBL/GenBank/DDBJ whole genome shotgun (WGS) entry which is preliminary data.</text>
</comment>
<feature type="region of interest" description="Disordered" evidence="1">
    <location>
        <begin position="133"/>
        <end position="174"/>
    </location>
</feature>
<evidence type="ECO:0000313" key="2">
    <source>
        <dbReference type="EMBL" id="MFB9556911.1"/>
    </source>
</evidence>
<accession>A0ABV5QTN9</accession>
<organism evidence="2 3">
    <name type="scientific">Streptomyces roseoviridis</name>
    <dbReference type="NCBI Taxonomy" id="67361"/>
    <lineage>
        <taxon>Bacteria</taxon>
        <taxon>Bacillati</taxon>
        <taxon>Actinomycetota</taxon>
        <taxon>Actinomycetes</taxon>
        <taxon>Kitasatosporales</taxon>
        <taxon>Streptomycetaceae</taxon>
        <taxon>Streptomyces</taxon>
    </lineage>
</organism>